<reference evidence="6" key="1">
    <citation type="submission" date="2016-10" db="EMBL/GenBank/DDBJ databases">
        <authorList>
            <person name="Varghese N."/>
            <person name="Submissions S."/>
        </authorList>
    </citation>
    <scope>NUCLEOTIDE SEQUENCE [LARGE SCALE GENOMIC DNA]</scope>
    <source>
        <strain evidence="6">LMG 26031</strain>
    </source>
</reference>
<sequence length="376" mass="41064">MKYVDDFRNSDLARQIARRIHVAVEPERRYRLMEFCGGHTHAIARYGLTALLPPCVELIHGPGCPVCVLPVGRIDSAIELALEHRVTLCTYGDTLRVPASRQMSLYKARAAGADVRVVYSSADALAFSRARSDRQVVFFSIGFETTTPPTAVALLTAQADRQDNFSVLSNHVLTPAAMRHLLADNDANLDGFIGPSHVSTIIGIAPYRVIARDYRKPVVITGFEPLDVLQAVLMLVTQINEDRTDAENQYTRAVTEQGNLKAQALVAQTFELRNDFEWRGLGLVPDSALAIRTPFAQWDAEKRFNLSAQPVADVKACQCGQILRGHGKPTDCEMFGTACTPAAPLGACMVSSEGACAAHYQYARFNDAAAAGCVRL</sequence>
<dbReference type="GO" id="GO:0070025">
    <property type="term" value="F:carbon monoxide binding"/>
    <property type="evidence" value="ECO:0007669"/>
    <property type="project" value="TreeGrafter"/>
</dbReference>
<dbReference type="GO" id="GO:0051539">
    <property type="term" value="F:4 iron, 4 sulfur cluster binding"/>
    <property type="evidence" value="ECO:0007669"/>
    <property type="project" value="TreeGrafter"/>
</dbReference>
<dbReference type="EMBL" id="FNYE01000052">
    <property type="protein sequence ID" value="SEK11518.1"/>
    <property type="molecule type" value="Genomic_DNA"/>
</dbReference>
<dbReference type="InterPro" id="IPR002780">
    <property type="entry name" value="Hyd_form_HypD"/>
</dbReference>
<keyword evidence="2" id="KW-0479">Metal-binding</keyword>
<proteinExistence type="inferred from homology"/>
<evidence type="ECO:0000313" key="6">
    <source>
        <dbReference type="Proteomes" id="UP000198866"/>
    </source>
</evidence>
<protein>
    <recommendedName>
        <fullName evidence="4">Hydrogenase maturation factor</fullName>
    </recommendedName>
</protein>
<comment type="similarity">
    <text evidence="1 4">Belongs to the HypD family.</text>
</comment>
<dbReference type="Proteomes" id="UP000198866">
    <property type="component" value="Unassembled WGS sequence"/>
</dbReference>
<evidence type="ECO:0000256" key="3">
    <source>
        <dbReference type="ARBA" id="ARBA00023004"/>
    </source>
</evidence>
<dbReference type="STRING" id="667676.SAMN05192539_105231"/>
<dbReference type="GO" id="GO:0005506">
    <property type="term" value="F:iron ion binding"/>
    <property type="evidence" value="ECO:0007669"/>
    <property type="project" value="TreeGrafter"/>
</dbReference>
<dbReference type="GO" id="GO:0051604">
    <property type="term" value="P:protein maturation"/>
    <property type="evidence" value="ECO:0007669"/>
    <property type="project" value="TreeGrafter"/>
</dbReference>
<dbReference type="OrthoDB" id="9770424at2"/>
<dbReference type="Pfam" id="PF01924">
    <property type="entry name" value="HypD"/>
    <property type="match status" value="1"/>
</dbReference>
<dbReference type="Gene3D" id="6.10.20.100">
    <property type="match status" value="1"/>
</dbReference>
<dbReference type="PIRSF" id="PIRSF005622">
    <property type="entry name" value="Hydrgn_mat_hypD"/>
    <property type="match status" value="1"/>
</dbReference>
<evidence type="ECO:0000313" key="5">
    <source>
        <dbReference type="EMBL" id="SEK11518.1"/>
    </source>
</evidence>
<dbReference type="Gene3D" id="3.40.50.11750">
    <property type="entry name" value="HypD, alpha/beta domain 1"/>
    <property type="match status" value="2"/>
</dbReference>
<evidence type="ECO:0000256" key="2">
    <source>
        <dbReference type="ARBA" id="ARBA00022723"/>
    </source>
</evidence>
<evidence type="ECO:0000256" key="1">
    <source>
        <dbReference type="ARBA" id="ARBA00007888"/>
    </source>
</evidence>
<keyword evidence="3" id="KW-0408">Iron</keyword>
<name>A0A1H7ECC0_9BURK</name>
<evidence type="ECO:0000256" key="4">
    <source>
        <dbReference type="PIRNR" id="PIRNR005622"/>
    </source>
</evidence>
<accession>A0A1H7ECC0</accession>
<dbReference type="NCBIfam" id="TIGR00075">
    <property type="entry name" value="hypD"/>
    <property type="match status" value="1"/>
</dbReference>
<dbReference type="PANTHER" id="PTHR30149">
    <property type="entry name" value="HYDROGENASE PROTEIN ASSEMBLY PROTEIN HYPD"/>
    <property type="match status" value="1"/>
</dbReference>
<organism evidence="5 6">
    <name type="scientific">Paraburkholderia diazotrophica</name>
    <dbReference type="NCBI Taxonomy" id="667676"/>
    <lineage>
        <taxon>Bacteria</taxon>
        <taxon>Pseudomonadati</taxon>
        <taxon>Pseudomonadota</taxon>
        <taxon>Betaproteobacteria</taxon>
        <taxon>Burkholderiales</taxon>
        <taxon>Burkholderiaceae</taxon>
        <taxon>Paraburkholderia</taxon>
    </lineage>
</organism>
<dbReference type="GeneID" id="27801246"/>
<gene>
    <name evidence="5" type="ORF">SAMN05192539_105231</name>
</gene>
<dbReference type="InterPro" id="IPR042244">
    <property type="entry name" value="HypD_2_sf"/>
</dbReference>
<dbReference type="AlphaFoldDB" id="A0A1H7ECC0"/>
<dbReference type="RefSeq" id="WP_015004143.1">
    <property type="nucleotide sequence ID" value="NZ_FNYE01000052.1"/>
</dbReference>
<dbReference type="PANTHER" id="PTHR30149:SF0">
    <property type="entry name" value="HYDROGENASE MATURATION FACTOR HYPD"/>
    <property type="match status" value="1"/>
</dbReference>
<dbReference type="InterPro" id="IPR042243">
    <property type="entry name" value="HypD_1"/>
</dbReference>
<keyword evidence="6" id="KW-1185">Reference proteome</keyword>